<evidence type="ECO:0000259" key="3">
    <source>
        <dbReference type="PROSITE" id="PS50156"/>
    </source>
</evidence>
<keyword evidence="2" id="KW-1133">Transmembrane helix</keyword>
<protein>
    <submittedName>
        <fullName evidence="5 6">NPC1-like intracellular cholesterol transporter 1 isoform X1</fullName>
    </submittedName>
</protein>
<evidence type="ECO:0000313" key="5">
    <source>
        <dbReference type="RefSeq" id="XP_018330529.2"/>
    </source>
</evidence>
<dbReference type="PANTHER" id="PTHR10796:SF130">
    <property type="entry name" value="PATCHED DOMAIN-CONTAINING PROTEIN 3-LIKE PROTEIN"/>
    <property type="match status" value="1"/>
</dbReference>
<feature type="transmembrane region" description="Helical" evidence="2">
    <location>
        <begin position="833"/>
        <end position="857"/>
    </location>
</feature>
<evidence type="ECO:0000313" key="6">
    <source>
        <dbReference type="RefSeq" id="XP_025830630.1"/>
    </source>
</evidence>
<feature type="transmembrane region" description="Helical" evidence="2">
    <location>
        <begin position="349"/>
        <end position="372"/>
    </location>
</feature>
<keyword evidence="2" id="KW-0472">Membrane</keyword>
<feature type="transmembrane region" description="Helical" evidence="2">
    <location>
        <begin position="523"/>
        <end position="545"/>
    </location>
</feature>
<feature type="transmembrane region" description="Helical" evidence="2">
    <location>
        <begin position="869"/>
        <end position="892"/>
    </location>
</feature>
<dbReference type="RefSeq" id="XP_025830630.1">
    <property type="nucleotide sequence ID" value="XM_025974845.1"/>
</dbReference>
<feature type="transmembrane region" description="Helical" evidence="2">
    <location>
        <begin position="423"/>
        <end position="443"/>
    </location>
</feature>
<gene>
    <name evidence="5 6" type="primary">LOC108740642</name>
</gene>
<dbReference type="AlphaFoldDB" id="A0A1W4X367"/>
<dbReference type="PANTHER" id="PTHR10796">
    <property type="entry name" value="PATCHED-RELATED"/>
    <property type="match status" value="1"/>
</dbReference>
<dbReference type="Pfam" id="PF12349">
    <property type="entry name" value="Sterol-sensing"/>
    <property type="match status" value="1"/>
</dbReference>
<dbReference type="InterPro" id="IPR051697">
    <property type="entry name" value="Patched_domain-protein"/>
</dbReference>
<dbReference type="InterPro" id="IPR000731">
    <property type="entry name" value="SSD"/>
</dbReference>
<dbReference type="InterPro" id="IPR053958">
    <property type="entry name" value="HMGCR/SNAP/NPC1-like_SSD"/>
</dbReference>
<evidence type="ECO:0000256" key="1">
    <source>
        <dbReference type="ARBA" id="ARBA00005585"/>
    </source>
</evidence>
<feature type="domain" description="SSD" evidence="3">
    <location>
        <begin position="320"/>
        <end position="480"/>
    </location>
</feature>
<dbReference type="RefSeq" id="XP_018330529.2">
    <property type="nucleotide sequence ID" value="XM_018475027.2"/>
</dbReference>
<dbReference type="OrthoDB" id="6510177at2759"/>
<proteinExistence type="inferred from homology"/>
<evidence type="ECO:0000256" key="2">
    <source>
        <dbReference type="SAM" id="Phobius"/>
    </source>
</evidence>
<dbReference type="Gene3D" id="1.20.1640.10">
    <property type="entry name" value="Multidrug efflux transporter AcrB transmembrane domain"/>
    <property type="match status" value="2"/>
</dbReference>
<feature type="transmembrane region" description="Helical" evidence="2">
    <location>
        <begin position="455"/>
        <end position="476"/>
    </location>
</feature>
<name>A0A1W4X367_AGRPL</name>
<dbReference type="Proteomes" id="UP000192223">
    <property type="component" value="Unplaced"/>
</dbReference>
<reference evidence="5 6" key="1">
    <citation type="submission" date="2025-04" db="UniProtKB">
        <authorList>
            <consortium name="RefSeq"/>
        </authorList>
    </citation>
    <scope>IDENTIFICATION</scope>
    <source>
        <tissue evidence="5 6">Entire body</tissue>
    </source>
</reference>
<dbReference type="PROSITE" id="PS50156">
    <property type="entry name" value="SSD"/>
    <property type="match status" value="1"/>
</dbReference>
<dbReference type="GeneID" id="108740642"/>
<feature type="transmembrane region" description="Helical" evidence="2">
    <location>
        <begin position="317"/>
        <end position="337"/>
    </location>
</feature>
<organism evidence="4 5">
    <name type="scientific">Agrilus planipennis</name>
    <name type="common">Emerald ash borer</name>
    <name type="synonym">Agrilus marcopoli</name>
    <dbReference type="NCBI Taxonomy" id="224129"/>
    <lineage>
        <taxon>Eukaryota</taxon>
        <taxon>Metazoa</taxon>
        <taxon>Ecdysozoa</taxon>
        <taxon>Arthropoda</taxon>
        <taxon>Hexapoda</taxon>
        <taxon>Insecta</taxon>
        <taxon>Pterygota</taxon>
        <taxon>Neoptera</taxon>
        <taxon>Endopterygota</taxon>
        <taxon>Coleoptera</taxon>
        <taxon>Polyphaga</taxon>
        <taxon>Elateriformia</taxon>
        <taxon>Buprestoidea</taxon>
        <taxon>Buprestidae</taxon>
        <taxon>Agrilinae</taxon>
        <taxon>Agrilus</taxon>
    </lineage>
</organism>
<keyword evidence="4" id="KW-1185">Reference proteome</keyword>
<feature type="transmembrane region" description="Helical" evidence="2">
    <location>
        <begin position="748"/>
        <end position="779"/>
    </location>
</feature>
<comment type="similarity">
    <text evidence="1">Belongs to the patched family.</text>
</comment>
<dbReference type="STRING" id="224129.A0A1W4X367"/>
<dbReference type="SUPFAM" id="SSF82866">
    <property type="entry name" value="Multidrug efflux transporter AcrB transmembrane domain"/>
    <property type="match status" value="2"/>
</dbReference>
<dbReference type="GO" id="GO:0016020">
    <property type="term" value="C:membrane"/>
    <property type="evidence" value="ECO:0007669"/>
    <property type="project" value="TreeGrafter"/>
</dbReference>
<dbReference type="KEGG" id="apln:108740642"/>
<evidence type="ECO:0000313" key="4">
    <source>
        <dbReference type="Proteomes" id="UP000192223"/>
    </source>
</evidence>
<feature type="transmembrane region" description="Helical" evidence="2">
    <location>
        <begin position="38"/>
        <end position="56"/>
    </location>
</feature>
<accession>A0A1W4X367</accession>
<sequence length="911" mass="103918">MSQLTQNFKWYEKFTAFIVSTSETAFDNLGYQVASKPWWTIGLCWLFVFSSALGFLKFHQEKNPFKLWVPSKSEFSINTQWLFNKFENAYRTEGFILVADDVLTPEVLLTVAEIDQKIKSVITSEGITFKEVCFKIPEIDIDINLLFKSRNSKNGNDSFFDPSVYFNSATYCKLVESFSQECLQRSILELWNFDIEKIKQLSKKEIINKLNSNKNDFLFGNFKNYTELLGNIETNEVGEIVSAKALHIFYMLHVNFSAIDIDTFGNTAGTADWASEDGLKWENEFLKLMESISKNLTSSKIYYESARSFGDISNGTMFQDIGILITGIFVMVLYVQLVISKFNWVEARILLGALGLVPVGMSFIVACGLCSLMGVSYGPVHTSLPFLLMGLGVDDMFVMMASWDDLPSHVKRLPLEKRIGHMLKHAGVSITVTTFTDVVAFLIGSSTILPCLETFCLYAAAGVFMTFVFMVTFFTACFTLDQKRLENIRNGVLPCIKYNHYEKNECSQQRLSYQIFQFVYLKFFFTLPGKILVIIVTLCCFGYSIRSTLDLQQKFDPNWFIPDNTYLGKYLEQKKKYYPLLGNEGAYFMGALNYTHEMHNIKTVVDTLRNYSSIIKINSWVDPFYNFVKHHFKKDVYEDDLTDFEFNNFLSKFLFSPQNAKFQANFGFAAPLECGIPVSQIKWSSVNFWFKRFSGSAEYLPVMHQLTDMANQANYTTGDRISIVWSKMFATWITDELIDIEVMRNLQLALLSVMVCTVLLIANLQMCCWILLCTLLTIIDVCGFMQNWDVSIDMVACIGLELAIGLCVDYSTHIGHTFLTTEGSSREQRSLKTVCTIGSAVLYGGFSFFIGVSMLGTSTAYSFQVFFKIFVLVLIFGLFHGVVLLPVLLCWFGPKPYTTHHEIPQTIEDSK</sequence>
<keyword evidence="2" id="KW-0812">Transmembrane</keyword>